<accession>A0A0E0DAS6</accession>
<feature type="compositionally biased region" description="Basic and acidic residues" evidence="1">
    <location>
        <begin position="1"/>
        <end position="11"/>
    </location>
</feature>
<dbReference type="HOGENOM" id="CLU_174327_0_0_1"/>
<sequence length="109" mass="11292">MGRSCKQEHELTSPQAGVEVPPPIDTVLGGHVFMKLPPLEDQLCFDADASAANGLAYYSAAATRLLGGANGSVIGSDDDLWSFMQSAPPAPLPSAPLFPSHTAMAASRP</sequence>
<dbReference type="Gramene" id="OMERI04G02620.1">
    <property type="protein sequence ID" value="OMERI04G02620.1"/>
    <property type="gene ID" value="OMERI04G02620"/>
</dbReference>
<organism evidence="2">
    <name type="scientific">Oryza meridionalis</name>
    <dbReference type="NCBI Taxonomy" id="40149"/>
    <lineage>
        <taxon>Eukaryota</taxon>
        <taxon>Viridiplantae</taxon>
        <taxon>Streptophyta</taxon>
        <taxon>Embryophyta</taxon>
        <taxon>Tracheophyta</taxon>
        <taxon>Spermatophyta</taxon>
        <taxon>Magnoliopsida</taxon>
        <taxon>Liliopsida</taxon>
        <taxon>Poales</taxon>
        <taxon>Poaceae</taxon>
        <taxon>BOP clade</taxon>
        <taxon>Oryzoideae</taxon>
        <taxon>Oryzeae</taxon>
        <taxon>Oryzinae</taxon>
        <taxon>Oryza</taxon>
    </lineage>
</organism>
<dbReference type="AlphaFoldDB" id="A0A0E0DAS6"/>
<evidence type="ECO:0000313" key="3">
    <source>
        <dbReference type="Proteomes" id="UP000008021"/>
    </source>
</evidence>
<protein>
    <submittedName>
        <fullName evidence="2">Uncharacterized protein</fullName>
    </submittedName>
</protein>
<evidence type="ECO:0000313" key="2">
    <source>
        <dbReference type="EnsemblPlants" id="OMERI04G02620.1"/>
    </source>
</evidence>
<reference evidence="2" key="2">
    <citation type="submission" date="2018-05" db="EMBL/GenBank/DDBJ databases">
        <title>OmerRS3 (Oryza meridionalis Reference Sequence Version 3).</title>
        <authorList>
            <person name="Zhang J."/>
            <person name="Kudrna D."/>
            <person name="Lee S."/>
            <person name="Talag J."/>
            <person name="Welchert J."/>
            <person name="Wing R.A."/>
        </authorList>
    </citation>
    <scope>NUCLEOTIDE SEQUENCE [LARGE SCALE GENOMIC DNA]</scope>
    <source>
        <strain evidence="2">cv. OR44</strain>
    </source>
</reference>
<feature type="region of interest" description="Disordered" evidence="1">
    <location>
        <begin position="1"/>
        <end position="23"/>
    </location>
</feature>
<dbReference type="Proteomes" id="UP000008021">
    <property type="component" value="Chromosome 4"/>
</dbReference>
<proteinExistence type="predicted"/>
<keyword evidence="3" id="KW-1185">Reference proteome</keyword>
<evidence type="ECO:0000256" key="1">
    <source>
        <dbReference type="SAM" id="MobiDB-lite"/>
    </source>
</evidence>
<reference evidence="2" key="1">
    <citation type="submission" date="2015-04" db="UniProtKB">
        <authorList>
            <consortium name="EnsemblPlants"/>
        </authorList>
    </citation>
    <scope>IDENTIFICATION</scope>
</reference>
<dbReference type="EnsemblPlants" id="OMERI04G02620.1">
    <property type="protein sequence ID" value="OMERI04G02620.1"/>
    <property type="gene ID" value="OMERI04G02620"/>
</dbReference>
<name>A0A0E0DAS6_9ORYZ</name>